<dbReference type="Pfam" id="PF08445">
    <property type="entry name" value="FR47"/>
    <property type="match status" value="1"/>
</dbReference>
<evidence type="ECO:0000313" key="2">
    <source>
        <dbReference type="EMBL" id="MFD0922252.1"/>
    </source>
</evidence>
<dbReference type="SUPFAM" id="SSF55729">
    <property type="entry name" value="Acyl-CoA N-acyltransferases (Nat)"/>
    <property type="match status" value="1"/>
</dbReference>
<sequence length="278" mass="30065">MLKLAGARLLEERDAQLVRSVLDAAPVASCMVAARVEETGVHPLRLGGELWGYGDRLDGLCFSGANLIPLRGGPDAMRAFAERALRRRRVCSSLVGPSEQVLPLWEELAGRWGPAREVRAEQPLMVLSEAPRVAPDPLVRPVRPDELERYLPAAVAMFTEEVGIDPYSDGGAVSYRARVADLIAAGRAFARFEDGEVVFKAEIGALSRTVGQIQGVWVHPDRRSTGLGTTGTAAVADRLVRGLGRTASLYVNDFNVAARLAYRKVGFRSVGTFSTVLL</sequence>
<dbReference type="Gene3D" id="3.40.630.30">
    <property type="match status" value="1"/>
</dbReference>
<name>A0ABW3FWP7_9PSEU</name>
<dbReference type="Proteomes" id="UP001597018">
    <property type="component" value="Unassembled WGS sequence"/>
</dbReference>
<dbReference type="Pfam" id="PF13312">
    <property type="entry name" value="DUF4081"/>
    <property type="match status" value="1"/>
</dbReference>
<proteinExistence type="predicted"/>
<dbReference type="InterPro" id="IPR016794">
    <property type="entry name" value="UCP21603_acetyltransf"/>
</dbReference>
<protein>
    <submittedName>
        <fullName evidence="2">GNAT family N-acetyltransferase</fullName>
        <ecNumber evidence="2">2.3.1.-</ecNumber>
    </submittedName>
</protein>
<dbReference type="GO" id="GO:0016746">
    <property type="term" value="F:acyltransferase activity"/>
    <property type="evidence" value="ECO:0007669"/>
    <property type="project" value="UniProtKB-KW"/>
</dbReference>
<organism evidence="2 3">
    <name type="scientific">Saccharopolyspora rosea</name>
    <dbReference type="NCBI Taxonomy" id="524884"/>
    <lineage>
        <taxon>Bacteria</taxon>
        <taxon>Bacillati</taxon>
        <taxon>Actinomycetota</taxon>
        <taxon>Actinomycetes</taxon>
        <taxon>Pseudonocardiales</taxon>
        <taxon>Pseudonocardiaceae</taxon>
        <taxon>Saccharopolyspora</taxon>
    </lineage>
</organism>
<dbReference type="InterPro" id="IPR000182">
    <property type="entry name" value="GNAT_dom"/>
</dbReference>
<dbReference type="EMBL" id="JBHTIW010000019">
    <property type="protein sequence ID" value="MFD0922252.1"/>
    <property type="molecule type" value="Genomic_DNA"/>
</dbReference>
<dbReference type="PIRSF" id="PIRSF021603">
    <property type="entry name" value="UCP21603_acetyltransf"/>
    <property type="match status" value="1"/>
</dbReference>
<dbReference type="InterPro" id="IPR025289">
    <property type="entry name" value="DUF4081"/>
</dbReference>
<keyword evidence="3" id="KW-1185">Reference proteome</keyword>
<evidence type="ECO:0000313" key="3">
    <source>
        <dbReference type="Proteomes" id="UP001597018"/>
    </source>
</evidence>
<dbReference type="PROSITE" id="PS51186">
    <property type="entry name" value="GNAT"/>
    <property type="match status" value="1"/>
</dbReference>
<keyword evidence="2" id="KW-0012">Acyltransferase</keyword>
<feature type="domain" description="N-acetyltransferase" evidence="1">
    <location>
        <begin position="137"/>
        <end position="278"/>
    </location>
</feature>
<keyword evidence="2" id="KW-0808">Transferase</keyword>
<evidence type="ECO:0000259" key="1">
    <source>
        <dbReference type="PROSITE" id="PS51186"/>
    </source>
</evidence>
<dbReference type="InterPro" id="IPR016181">
    <property type="entry name" value="Acyl_CoA_acyltransferase"/>
</dbReference>
<dbReference type="InterPro" id="IPR013653">
    <property type="entry name" value="GCN5-like_dom"/>
</dbReference>
<comment type="caution">
    <text evidence="2">The sequence shown here is derived from an EMBL/GenBank/DDBJ whole genome shotgun (WGS) entry which is preliminary data.</text>
</comment>
<reference evidence="3" key="1">
    <citation type="journal article" date="2019" name="Int. J. Syst. Evol. Microbiol.">
        <title>The Global Catalogue of Microorganisms (GCM) 10K type strain sequencing project: providing services to taxonomists for standard genome sequencing and annotation.</title>
        <authorList>
            <consortium name="The Broad Institute Genomics Platform"/>
            <consortium name="The Broad Institute Genome Sequencing Center for Infectious Disease"/>
            <person name="Wu L."/>
            <person name="Ma J."/>
        </authorList>
    </citation>
    <scope>NUCLEOTIDE SEQUENCE [LARGE SCALE GENOMIC DNA]</scope>
    <source>
        <strain evidence="3">CCUG 56401</strain>
    </source>
</reference>
<dbReference type="EC" id="2.3.1.-" evidence="2"/>
<gene>
    <name evidence="2" type="ORF">ACFQ16_21110</name>
</gene>
<dbReference type="RefSeq" id="WP_263248969.1">
    <property type="nucleotide sequence ID" value="NZ_BAABLT010000004.1"/>
</dbReference>
<accession>A0ABW3FWP7</accession>